<evidence type="ECO:0000313" key="3">
    <source>
        <dbReference type="Proteomes" id="UP000236732"/>
    </source>
</evidence>
<dbReference type="InterPro" id="IPR002560">
    <property type="entry name" value="Transposase_DDE"/>
</dbReference>
<gene>
    <name evidence="2" type="ORF">SAMN05444920_1371</name>
</gene>
<dbReference type="Pfam" id="PF01610">
    <property type="entry name" value="DDE_Tnp_ISL3"/>
    <property type="match status" value="1"/>
</dbReference>
<dbReference type="PANTHER" id="PTHR33498:SF1">
    <property type="entry name" value="TRANSPOSASE FOR INSERTION SEQUENCE ELEMENT IS1557"/>
    <property type="match status" value="1"/>
</dbReference>
<dbReference type="RefSeq" id="WP_235031032.1">
    <property type="nucleotide sequence ID" value="NZ_FNVT01000037.1"/>
</dbReference>
<organism evidence="2 3">
    <name type="scientific">Nonomuraea solani</name>
    <dbReference type="NCBI Taxonomy" id="1144553"/>
    <lineage>
        <taxon>Bacteria</taxon>
        <taxon>Bacillati</taxon>
        <taxon>Actinomycetota</taxon>
        <taxon>Actinomycetes</taxon>
        <taxon>Streptosporangiales</taxon>
        <taxon>Streptosporangiaceae</taxon>
        <taxon>Nonomuraea</taxon>
    </lineage>
</organism>
<dbReference type="PANTHER" id="PTHR33498">
    <property type="entry name" value="TRANSPOSASE FOR INSERTION SEQUENCE ELEMENT IS1557"/>
    <property type="match status" value="1"/>
</dbReference>
<dbReference type="EMBL" id="FNVT01000037">
    <property type="protein sequence ID" value="SEH03441.1"/>
    <property type="molecule type" value="Genomic_DNA"/>
</dbReference>
<sequence length="158" mass="17403">GWRGSLRTVERYVAQLRERTDPPPTAPTPPKPRKVTGWIMSDPDHLTAGAAVQLKNILARCPELQATRHHVGSFANMLQNLDGARPPAWIEAVQADGLPALHSFATSLTRDQAAVTAGLTLPWSNGPTEGTVNRLKMIKRSMYGRANLDLLRRRVLII</sequence>
<accession>A0A1H6F244</accession>
<dbReference type="InterPro" id="IPR047951">
    <property type="entry name" value="Transpos_ISL3"/>
</dbReference>
<reference evidence="2 3" key="1">
    <citation type="submission" date="2016-10" db="EMBL/GenBank/DDBJ databases">
        <authorList>
            <person name="de Groot N.N."/>
        </authorList>
    </citation>
    <scope>NUCLEOTIDE SEQUENCE [LARGE SCALE GENOMIC DNA]</scope>
    <source>
        <strain evidence="2 3">CGMCC 4.7037</strain>
    </source>
</reference>
<keyword evidence="3" id="KW-1185">Reference proteome</keyword>
<name>A0A1H6F244_9ACTN</name>
<dbReference type="AlphaFoldDB" id="A0A1H6F244"/>
<protein>
    <submittedName>
        <fullName evidence="2">Transposase</fullName>
    </submittedName>
</protein>
<evidence type="ECO:0000313" key="2">
    <source>
        <dbReference type="EMBL" id="SEH03441.1"/>
    </source>
</evidence>
<feature type="non-terminal residue" evidence="2">
    <location>
        <position position="1"/>
    </location>
</feature>
<dbReference type="Proteomes" id="UP000236732">
    <property type="component" value="Unassembled WGS sequence"/>
</dbReference>
<proteinExistence type="predicted"/>
<feature type="domain" description="Transposase IS204/IS1001/IS1096/IS1165 DDE" evidence="1">
    <location>
        <begin position="39"/>
        <end position="154"/>
    </location>
</feature>
<evidence type="ECO:0000259" key="1">
    <source>
        <dbReference type="Pfam" id="PF01610"/>
    </source>
</evidence>